<accession>A0AAE1DNZ7</accession>
<sequence length="100" mass="11165">MQSLIDEDNVLKLQLTRSLLRSQGQAESRWTAGLSVTMTTPSLLEHAWPSRTCLHKGLQISGYSFSLTAYLTLMSFALKLFEYNASLAMCPKSALKEHCP</sequence>
<dbReference type="AlphaFoldDB" id="A0AAE1DNZ7"/>
<gene>
    <name evidence="1" type="ORF">RRG08_038031</name>
</gene>
<evidence type="ECO:0000313" key="2">
    <source>
        <dbReference type="Proteomes" id="UP001283361"/>
    </source>
</evidence>
<reference evidence="1" key="1">
    <citation type="journal article" date="2023" name="G3 (Bethesda)">
        <title>A reference genome for the long-term kleptoplast-retaining sea slug Elysia crispata morphotype clarki.</title>
        <authorList>
            <person name="Eastman K.E."/>
            <person name="Pendleton A.L."/>
            <person name="Shaikh M.A."/>
            <person name="Suttiyut T."/>
            <person name="Ogas R."/>
            <person name="Tomko P."/>
            <person name="Gavelis G."/>
            <person name="Widhalm J.R."/>
            <person name="Wisecaver J.H."/>
        </authorList>
    </citation>
    <scope>NUCLEOTIDE SEQUENCE</scope>
    <source>
        <strain evidence="1">ECLA1</strain>
    </source>
</reference>
<evidence type="ECO:0000313" key="1">
    <source>
        <dbReference type="EMBL" id="KAK3777781.1"/>
    </source>
</evidence>
<protein>
    <submittedName>
        <fullName evidence="1">Uncharacterized protein</fullName>
    </submittedName>
</protein>
<comment type="caution">
    <text evidence="1">The sequence shown here is derived from an EMBL/GenBank/DDBJ whole genome shotgun (WGS) entry which is preliminary data.</text>
</comment>
<dbReference type="Proteomes" id="UP001283361">
    <property type="component" value="Unassembled WGS sequence"/>
</dbReference>
<name>A0AAE1DNZ7_9GAST</name>
<dbReference type="EMBL" id="JAWDGP010003058">
    <property type="protein sequence ID" value="KAK3777781.1"/>
    <property type="molecule type" value="Genomic_DNA"/>
</dbReference>
<proteinExistence type="predicted"/>
<keyword evidence="2" id="KW-1185">Reference proteome</keyword>
<organism evidence="1 2">
    <name type="scientific">Elysia crispata</name>
    <name type="common">lettuce slug</name>
    <dbReference type="NCBI Taxonomy" id="231223"/>
    <lineage>
        <taxon>Eukaryota</taxon>
        <taxon>Metazoa</taxon>
        <taxon>Spiralia</taxon>
        <taxon>Lophotrochozoa</taxon>
        <taxon>Mollusca</taxon>
        <taxon>Gastropoda</taxon>
        <taxon>Heterobranchia</taxon>
        <taxon>Euthyneura</taxon>
        <taxon>Panpulmonata</taxon>
        <taxon>Sacoglossa</taxon>
        <taxon>Placobranchoidea</taxon>
        <taxon>Plakobranchidae</taxon>
        <taxon>Elysia</taxon>
    </lineage>
</organism>